<keyword evidence="1" id="KW-0472">Membrane</keyword>
<dbReference type="EMBL" id="JAACNH010000008">
    <property type="protein sequence ID" value="KAG8433750.1"/>
    <property type="molecule type" value="Genomic_DNA"/>
</dbReference>
<evidence type="ECO:0000313" key="3">
    <source>
        <dbReference type="Proteomes" id="UP000812440"/>
    </source>
</evidence>
<comment type="caution">
    <text evidence="2">The sequence shown here is derived from an EMBL/GenBank/DDBJ whole genome shotgun (WGS) entry which is preliminary data.</text>
</comment>
<evidence type="ECO:0000313" key="2">
    <source>
        <dbReference type="EMBL" id="KAG8433750.1"/>
    </source>
</evidence>
<organism evidence="2 3">
    <name type="scientific">Hymenochirus boettgeri</name>
    <name type="common">Congo dwarf clawed frog</name>
    <dbReference type="NCBI Taxonomy" id="247094"/>
    <lineage>
        <taxon>Eukaryota</taxon>
        <taxon>Metazoa</taxon>
        <taxon>Chordata</taxon>
        <taxon>Craniata</taxon>
        <taxon>Vertebrata</taxon>
        <taxon>Euteleostomi</taxon>
        <taxon>Amphibia</taxon>
        <taxon>Batrachia</taxon>
        <taxon>Anura</taxon>
        <taxon>Pipoidea</taxon>
        <taxon>Pipidae</taxon>
        <taxon>Pipinae</taxon>
        <taxon>Hymenochirus</taxon>
    </lineage>
</organism>
<protein>
    <submittedName>
        <fullName evidence="2">Uncharacterized protein</fullName>
    </submittedName>
</protein>
<reference evidence="2" key="1">
    <citation type="thesis" date="2020" institute="ProQuest LLC" country="789 East Eisenhower Parkway, Ann Arbor, MI, USA">
        <title>Comparative Genomics and Chromosome Evolution.</title>
        <authorList>
            <person name="Mudd A.B."/>
        </authorList>
    </citation>
    <scope>NUCLEOTIDE SEQUENCE</scope>
    <source>
        <strain evidence="2">Female2</strain>
        <tissue evidence="2">Blood</tissue>
    </source>
</reference>
<name>A0A8T2IRT4_9PIPI</name>
<evidence type="ECO:0000256" key="1">
    <source>
        <dbReference type="SAM" id="Phobius"/>
    </source>
</evidence>
<dbReference type="AlphaFoldDB" id="A0A8T2IRT4"/>
<accession>A0A8T2IRT4</accession>
<dbReference type="Proteomes" id="UP000812440">
    <property type="component" value="Chromosome 7"/>
</dbReference>
<proteinExistence type="predicted"/>
<keyword evidence="1" id="KW-0812">Transmembrane</keyword>
<feature type="transmembrane region" description="Helical" evidence="1">
    <location>
        <begin position="49"/>
        <end position="76"/>
    </location>
</feature>
<keyword evidence="1" id="KW-1133">Transmembrane helix</keyword>
<keyword evidence="3" id="KW-1185">Reference proteome</keyword>
<gene>
    <name evidence="2" type="ORF">GDO86_012203</name>
</gene>
<sequence length="97" mass="11524">MVQFFLEGGGYRLRFAELRSHVSSLVAPYNKTMIVRFANKLQLKLFVKFFFLLSYIITLFTFVCQYSQVFFFLSLFAKKETKPSQNTSNYFLCLFPR</sequence>